<dbReference type="OrthoDB" id="6132182at2759"/>
<dbReference type="GO" id="GO:0016491">
    <property type="term" value="F:oxidoreductase activity"/>
    <property type="evidence" value="ECO:0007669"/>
    <property type="project" value="InterPro"/>
</dbReference>
<dbReference type="Pfam" id="PF00264">
    <property type="entry name" value="Tyrosinase"/>
    <property type="match status" value="1"/>
</dbReference>
<name>A0A6A5R407_9PLEO</name>
<dbReference type="InterPro" id="IPR002227">
    <property type="entry name" value="Tyrosinase_Cu-bd"/>
</dbReference>
<proteinExistence type="predicted"/>
<keyword evidence="3" id="KW-1185">Reference proteome</keyword>
<dbReference type="InterPro" id="IPR008922">
    <property type="entry name" value="Di-copper_centre_dom_sf"/>
</dbReference>
<dbReference type="Gene3D" id="1.10.1280.10">
    <property type="entry name" value="Di-copper center containing domain from catechol oxidase"/>
    <property type="match status" value="1"/>
</dbReference>
<organism evidence="2 3">
    <name type="scientific">Didymella exigua CBS 183.55</name>
    <dbReference type="NCBI Taxonomy" id="1150837"/>
    <lineage>
        <taxon>Eukaryota</taxon>
        <taxon>Fungi</taxon>
        <taxon>Dikarya</taxon>
        <taxon>Ascomycota</taxon>
        <taxon>Pezizomycotina</taxon>
        <taxon>Dothideomycetes</taxon>
        <taxon>Pleosporomycetidae</taxon>
        <taxon>Pleosporales</taxon>
        <taxon>Pleosporineae</taxon>
        <taxon>Didymellaceae</taxon>
        <taxon>Didymella</taxon>
    </lineage>
</organism>
<dbReference type="RefSeq" id="XP_033443068.1">
    <property type="nucleotide sequence ID" value="XM_033586671.1"/>
</dbReference>
<accession>A0A6A5R407</accession>
<sequence length="189" mass="20829">MLRVVVDKDSNVVDKLSEEADKQLQRLSLGPECSTTYVDVGYWDYSQDTEPQTPNFTKVFDSAIFDPETCFGGNCHYTTPTSGTNPYNLSGDTWEGRVKNGPFVPADFMLNFPTKDCLRRDFIPRVMNTWADPALVGNVLAQEDYTSFARAIENVPSSDQLNIHGSGHFGVGWALGTMGNAANSRGDSL</sequence>
<feature type="domain" description="Tyrosinase copper-binding" evidence="1">
    <location>
        <begin position="33"/>
        <end position="187"/>
    </location>
</feature>
<dbReference type="Proteomes" id="UP000800082">
    <property type="component" value="Unassembled WGS sequence"/>
</dbReference>
<gene>
    <name evidence="2" type="ORF">M421DRAFT_10170</name>
</gene>
<reference evidence="2" key="1">
    <citation type="journal article" date="2020" name="Stud. Mycol.">
        <title>101 Dothideomycetes genomes: a test case for predicting lifestyles and emergence of pathogens.</title>
        <authorList>
            <person name="Haridas S."/>
            <person name="Albert R."/>
            <person name="Binder M."/>
            <person name="Bloem J."/>
            <person name="Labutti K."/>
            <person name="Salamov A."/>
            <person name="Andreopoulos B."/>
            <person name="Baker S."/>
            <person name="Barry K."/>
            <person name="Bills G."/>
            <person name="Bluhm B."/>
            <person name="Cannon C."/>
            <person name="Castanera R."/>
            <person name="Culley D."/>
            <person name="Daum C."/>
            <person name="Ezra D."/>
            <person name="Gonzalez J."/>
            <person name="Henrissat B."/>
            <person name="Kuo A."/>
            <person name="Liang C."/>
            <person name="Lipzen A."/>
            <person name="Lutzoni F."/>
            <person name="Magnuson J."/>
            <person name="Mondo S."/>
            <person name="Nolan M."/>
            <person name="Ohm R."/>
            <person name="Pangilinan J."/>
            <person name="Park H.-J."/>
            <person name="Ramirez L."/>
            <person name="Alfaro M."/>
            <person name="Sun H."/>
            <person name="Tritt A."/>
            <person name="Yoshinaga Y."/>
            <person name="Zwiers L.-H."/>
            <person name="Turgeon B."/>
            <person name="Goodwin S."/>
            <person name="Spatafora J."/>
            <person name="Crous P."/>
            <person name="Grigoriev I."/>
        </authorList>
    </citation>
    <scope>NUCLEOTIDE SEQUENCE</scope>
    <source>
        <strain evidence="2">CBS 183.55</strain>
    </source>
</reference>
<dbReference type="SUPFAM" id="SSF48056">
    <property type="entry name" value="Di-copper centre-containing domain"/>
    <property type="match status" value="1"/>
</dbReference>
<evidence type="ECO:0000313" key="3">
    <source>
        <dbReference type="Proteomes" id="UP000800082"/>
    </source>
</evidence>
<dbReference type="AlphaFoldDB" id="A0A6A5R407"/>
<protein>
    <recommendedName>
        <fullName evidence="1">Tyrosinase copper-binding domain-containing protein</fullName>
    </recommendedName>
</protein>
<evidence type="ECO:0000313" key="2">
    <source>
        <dbReference type="EMBL" id="KAF1922815.1"/>
    </source>
</evidence>
<dbReference type="GeneID" id="54344317"/>
<dbReference type="EMBL" id="ML979014">
    <property type="protein sequence ID" value="KAF1922815.1"/>
    <property type="molecule type" value="Genomic_DNA"/>
</dbReference>
<evidence type="ECO:0000259" key="1">
    <source>
        <dbReference type="Pfam" id="PF00264"/>
    </source>
</evidence>